<feature type="compositionally biased region" description="Low complexity" evidence="2">
    <location>
        <begin position="46"/>
        <end position="57"/>
    </location>
</feature>
<dbReference type="Proteomes" id="UP000799766">
    <property type="component" value="Unassembled WGS sequence"/>
</dbReference>
<dbReference type="Pfam" id="PF00010">
    <property type="entry name" value="HLH"/>
    <property type="match status" value="1"/>
</dbReference>
<feature type="compositionally biased region" description="Low complexity" evidence="2">
    <location>
        <begin position="181"/>
        <end position="194"/>
    </location>
</feature>
<dbReference type="PANTHER" id="PTHR47336">
    <property type="entry name" value="TRANSCRIPTION FACTOR HMS1-RELATED"/>
    <property type="match status" value="1"/>
</dbReference>
<dbReference type="Gene3D" id="4.10.280.10">
    <property type="entry name" value="Helix-loop-helix DNA-binding domain"/>
    <property type="match status" value="1"/>
</dbReference>
<feature type="region of interest" description="Disordered" evidence="2">
    <location>
        <begin position="29"/>
        <end position="62"/>
    </location>
</feature>
<evidence type="ECO:0000259" key="3">
    <source>
        <dbReference type="PROSITE" id="PS50888"/>
    </source>
</evidence>
<feature type="compositionally biased region" description="Polar residues" evidence="2">
    <location>
        <begin position="1036"/>
        <end position="1045"/>
    </location>
</feature>
<dbReference type="InterPro" id="IPR052099">
    <property type="entry name" value="Regulatory_TF_Diverse"/>
</dbReference>
<proteinExistence type="predicted"/>
<feature type="region of interest" description="Disordered" evidence="2">
    <location>
        <begin position="89"/>
        <end position="291"/>
    </location>
</feature>
<evidence type="ECO:0000313" key="5">
    <source>
        <dbReference type="Proteomes" id="UP000799766"/>
    </source>
</evidence>
<dbReference type="Pfam" id="PF09427">
    <property type="entry name" value="DUF2014"/>
    <property type="match status" value="1"/>
</dbReference>
<dbReference type="GO" id="GO:0032933">
    <property type="term" value="P:SREBP signaling pathway"/>
    <property type="evidence" value="ECO:0007669"/>
    <property type="project" value="InterPro"/>
</dbReference>
<evidence type="ECO:0000313" key="4">
    <source>
        <dbReference type="EMBL" id="KAF2462235.1"/>
    </source>
</evidence>
<dbReference type="AlphaFoldDB" id="A0A6A6PE18"/>
<dbReference type="PANTHER" id="PTHR47336:SF2">
    <property type="entry name" value="TRANSCRIPTION FACTOR HMS1-RELATED"/>
    <property type="match status" value="1"/>
</dbReference>
<feature type="domain" description="BHLH" evidence="3">
    <location>
        <begin position="287"/>
        <end position="359"/>
    </location>
</feature>
<feature type="compositionally biased region" description="Pro residues" evidence="2">
    <location>
        <begin position="32"/>
        <end position="41"/>
    </location>
</feature>
<dbReference type="PROSITE" id="PS50888">
    <property type="entry name" value="BHLH"/>
    <property type="match status" value="1"/>
</dbReference>
<dbReference type="CDD" id="cd11399">
    <property type="entry name" value="bHLHzip_scHMS1_like"/>
    <property type="match status" value="1"/>
</dbReference>
<reference evidence="4" key="1">
    <citation type="journal article" date="2020" name="Stud. Mycol.">
        <title>101 Dothideomycetes genomes: a test case for predicting lifestyles and emergence of pathogens.</title>
        <authorList>
            <person name="Haridas S."/>
            <person name="Albert R."/>
            <person name="Binder M."/>
            <person name="Bloem J."/>
            <person name="Labutti K."/>
            <person name="Salamov A."/>
            <person name="Andreopoulos B."/>
            <person name="Baker S."/>
            <person name="Barry K."/>
            <person name="Bills G."/>
            <person name="Bluhm B."/>
            <person name="Cannon C."/>
            <person name="Castanera R."/>
            <person name="Culley D."/>
            <person name="Daum C."/>
            <person name="Ezra D."/>
            <person name="Gonzalez J."/>
            <person name="Henrissat B."/>
            <person name="Kuo A."/>
            <person name="Liang C."/>
            <person name="Lipzen A."/>
            <person name="Lutzoni F."/>
            <person name="Magnuson J."/>
            <person name="Mondo S."/>
            <person name="Nolan M."/>
            <person name="Ohm R."/>
            <person name="Pangilinan J."/>
            <person name="Park H.-J."/>
            <person name="Ramirez L."/>
            <person name="Alfaro M."/>
            <person name="Sun H."/>
            <person name="Tritt A."/>
            <person name="Yoshinaga Y."/>
            <person name="Zwiers L.-H."/>
            <person name="Turgeon B."/>
            <person name="Goodwin S."/>
            <person name="Spatafora J."/>
            <person name="Crous P."/>
            <person name="Grigoriev I."/>
        </authorList>
    </citation>
    <scope>NUCLEOTIDE SEQUENCE</scope>
    <source>
        <strain evidence="4">ATCC 16933</strain>
    </source>
</reference>
<feature type="compositionally biased region" description="Polar residues" evidence="2">
    <location>
        <begin position="221"/>
        <end position="255"/>
    </location>
</feature>
<dbReference type="SMART" id="SM00353">
    <property type="entry name" value="HLH"/>
    <property type="match status" value="1"/>
</dbReference>
<dbReference type="InterPro" id="IPR011598">
    <property type="entry name" value="bHLH_dom"/>
</dbReference>
<feature type="region of interest" description="Disordered" evidence="2">
    <location>
        <begin position="1026"/>
        <end position="1045"/>
    </location>
</feature>
<feature type="coiled-coil region" evidence="1">
    <location>
        <begin position="349"/>
        <end position="383"/>
    </location>
</feature>
<keyword evidence="1" id="KW-0175">Coiled coil</keyword>
<dbReference type="SUPFAM" id="SSF47459">
    <property type="entry name" value="HLH, helix-loop-helix DNA-binding domain"/>
    <property type="match status" value="1"/>
</dbReference>
<dbReference type="InterPro" id="IPR036638">
    <property type="entry name" value="HLH_DNA-bd_sf"/>
</dbReference>
<evidence type="ECO:0000256" key="2">
    <source>
        <dbReference type="SAM" id="MobiDB-lite"/>
    </source>
</evidence>
<evidence type="ECO:0000256" key="1">
    <source>
        <dbReference type="SAM" id="Coils"/>
    </source>
</evidence>
<keyword evidence="5" id="KW-1185">Reference proteome</keyword>
<organism evidence="4 5">
    <name type="scientific">Lineolata rhizophorae</name>
    <dbReference type="NCBI Taxonomy" id="578093"/>
    <lineage>
        <taxon>Eukaryota</taxon>
        <taxon>Fungi</taxon>
        <taxon>Dikarya</taxon>
        <taxon>Ascomycota</taxon>
        <taxon>Pezizomycotina</taxon>
        <taxon>Dothideomycetes</taxon>
        <taxon>Dothideomycetes incertae sedis</taxon>
        <taxon>Lineolatales</taxon>
        <taxon>Lineolataceae</taxon>
        <taxon>Lineolata</taxon>
    </lineage>
</organism>
<name>A0A6A6PE18_9PEZI</name>
<dbReference type="InterPro" id="IPR019006">
    <property type="entry name" value="Sre1_C"/>
</dbReference>
<gene>
    <name evidence="4" type="ORF">BDY21DRAFT_10257</name>
</gene>
<accession>A0A6A6PE18</accession>
<dbReference type="EMBL" id="MU001670">
    <property type="protein sequence ID" value="KAF2462235.1"/>
    <property type="molecule type" value="Genomic_DNA"/>
</dbReference>
<feature type="compositionally biased region" description="Polar residues" evidence="2">
    <location>
        <begin position="89"/>
        <end position="99"/>
    </location>
</feature>
<protein>
    <recommendedName>
        <fullName evidence="3">BHLH domain-containing protein</fullName>
    </recommendedName>
</protein>
<feature type="compositionally biased region" description="Polar residues" evidence="2">
    <location>
        <begin position="195"/>
        <end position="209"/>
    </location>
</feature>
<dbReference type="GO" id="GO:0045944">
    <property type="term" value="P:positive regulation of transcription by RNA polymerase II"/>
    <property type="evidence" value="ECO:0007669"/>
    <property type="project" value="InterPro"/>
</dbReference>
<dbReference type="GO" id="GO:0046983">
    <property type="term" value="F:protein dimerization activity"/>
    <property type="evidence" value="ECO:0007669"/>
    <property type="project" value="InterPro"/>
</dbReference>
<feature type="compositionally biased region" description="Polar residues" evidence="2">
    <location>
        <begin position="130"/>
        <end position="154"/>
    </location>
</feature>
<dbReference type="OrthoDB" id="2133190at2759"/>
<sequence length="1045" mass="113516">MAEGSMAESQGDEALDLERVAVGPYCVFDNYRPPPPSPPPFATGLARSRAAPSRTAAKMNDPLMPNEFGFGGFRPPWVASCEDDVAVSSASQDPLTSDSGWEEWMGWDPNASQDPKLNVQGPLCLLKANQRPNGYNPPQSSSQGEPAIGSTANSMPAKLEGVPFTFGGNIPNPTAFQFEQPLGSPQGSDPPSSGTLFNEPTMWNSTQPIPSGEQFSPLAFGQQQTSGLDSASQSTPSLQHSPNSAINMNSNSPDHSSPEPVIHSACKKRKPSSDEETIDFKSDKQPVKKTAHNMIEKRYRTNLNDKISALRDSVPSLRIMTRNSNGDEDDPEDLEGLTPAHKLNKATVLSKATEYIRHLEKRVKRQQDELSAMKSRLEHFEKLAMTNPMAIPGAVNGHEGMRFSDDAFGSPAAGVPVSQSPAQGMIPVPQSVSNMHRNSQPLPNYAEQQGYPMFQNQRQPPMAGQPHMMAGQRGPNIMNKFMVGSLAGIMLLEGMREREESAEDSSGRGLFAVPTSLLGRGFAGSLYSFSNKPMVQATLPLLKMCLLLGAFVYLVFPILSSSFGASGKKKAVPTIRLTPAPSLASPVEVRRKAWLTAIQTIWVPQHSFLLEAAALSLKTLKLSTRKLIGWNGYALLTGITKEQETARVKAWEIALDAQLMGGDAEISMSRLVLTLMASGTLPDTPARLMLKALHIRVLFWEVAKAGYGTWYMFDALSGKLARSYWNAARSEYKMANSRSKSSSQGEALSEHLAALLELEADEVLLDNIILRAYNVAWNKPTSTNTDADETMDGVVEDFAISSPLDALASWWSTAILNQTLKSHVWSKNKSASQEVMDNIKLALRTAPPASHAQVRALVARAVLNDAKRDSCINAALKALPSQPLSFEKGALDVRRALLMNAIGEEPISSDIRLALSLSKCLSVASHSNQDVRRQACDVVNAVPISQENMSLLSFVAAFGVLNRFSADEYLLDNSKQGLERIAWNVRVWVGRDCGCQTGMSKKMKTMVVDTCVRSSAMLVGMKEDADLDEESDAGYASQSSADADH</sequence>